<comment type="caution">
    <text evidence="12">The sequence shown here is derived from an EMBL/GenBank/DDBJ whole genome shotgun (WGS) entry which is preliminary data.</text>
</comment>
<evidence type="ECO:0000313" key="13">
    <source>
        <dbReference type="Proteomes" id="UP000179807"/>
    </source>
</evidence>
<reference evidence="12" key="1">
    <citation type="submission" date="2016-10" db="EMBL/GenBank/DDBJ databases">
        <authorList>
            <person name="Benchimol M."/>
            <person name="Almeida L.G."/>
            <person name="Vasconcelos A.T."/>
            <person name="Perreira-Neves A."/>
            <person name="Rosa I.A."/>
            <person name="Tasca T."/>
            <person name="Bogo M.R."/>
            <person name="de Souza W."/>
        </authorList>
    </citation>
    <scope>NUCLEOTIDE SEQUENCE [LARGE SCALE GENOMIC DNA]</scope>
    <source>
        <strain evidence="12">K</strain>
    </source>
</reference>
<protein>
    <recommendedName>
        <fullName evidence="5">serine C-palmitoyltransferase</fullName>
        <ecNumber evidence="5">2.3.1.50</ecNumber>
    </recommendedName>
</protein>
<keyword evidence="7" id="KW-0663">Pyridoxal phosphate</keyword>
<evidence type="ECO:0000256" key="3">
    <source>
        <dbReference type="ARBA" id="ARBA00004991"/>
    </source>
</evidence>
<evidence type="ECO:0000256" key="5">
    <source>
        <dbReference type="ARBA" id="ARBA00013220"/>
    </source>
</evidence>
<dbReference type="GO" id="GO:0016020">
    <property type="term" value="C:membrane"/>
    <property type="evidence" value="ECO:0007669"/>
    <property type="project" value="GOC"/>
</dbReference>
<evidence type="ECO:0000256" key="2">
    <source>
        <dbReference type="ARBA" id="ARBA00004760"/>
    </source>
</evidence>
<dbReference type="AlphaFoldDB" id="A0A1J4JIN5"/>
<dbReference type="Gene3D" id="3.40.640.10">
    <property type="entry name" value="Type I PLP-dependent aspartate aminotransferase-like (Major domain)"/>
    <property type="match status" value="1"/>
</dbReference>
<dbReference type="EMBL" id="MLAK01001027">
    <property type="protein sequence ID" value="OHS98998.1"/>
    <property type="molecule type" value="Genomic_DNA"/>
</dbReference>
<evidence type="ECO:0000256" key="8">
    <source>
        <dbReference type="ARBA" id="ARBA00022919"/>
    </source>
</evidence>
<evidence type="ECO:0000256" key="4">
    <source>
        <dbReference type="ARBA" id="ARBA00008392"/>
    </source>
</evidence>
<dbReference type="PANTHER" id="PTHR13693">
    <property type="entry name" value="CLASS II AMINOTRANSFERASE/8-AMINO-7-OXONONANOATE SYNTHASE"/>
    <property type="match status" value="1"/>
</dbReference>
<dbReference type="GO" id="GO:0046513">
    <property type="term" value="P:ceramide biosynthetic process"/>
    <property type="evidence" value="ECO:0007669"/>
    <property type="project" value="TreeGrafter"/>
</dbReference>
<evidence type="ECO:0000256" key="6">
    <source>
        <dbReference type="ARBA" id="ARBA00022679"/>
    </source>
</evidence>
<dbReference type="Pfam" id="PF00155">
    <property type="entry name" value="Aminotran_1_2"/>
    <property type="match status" value="1"/>
</dbReference>
<evidence type="ECO:0000256" key="7">
    <source>
        <dbReference type="ARBA" id="ARBA00022898"/>
    </source>
</evidence>
<name>A0A1J4JIN5_9EUKA</name>
<dbReference type="GO" id="GO:0004758">
    <property type="term" value="F:serine C-palmitoyltransferase activity"/>
    <property type="evidence" value="ECO:0007669"/>
    <property type="project" value="TreeGrafter"/>
</dbReference>
<feature type="domain" description="Aminotransferase class I/classII large" evidence="11">
    <location>
        <begin position="127"/>
        <end position="437"/>
    </location>
</feature>
<keyword evidence="8" id="KW-0746">Sphingolipid metabolism</keyword>
<dbReference type="InterPro" id="IPR004839">
    <property type="entry name" value="Aminotransferase_I/II_large"/>
</dbReference>
<dbReference type="InterPro" id="IPR050087">
    <property type="entry name" value="AON_synthase_class-II"/>
</dbReference>
<evidence type="ECO:0000256" key="10">
    <source>
        <dbReference type="ARBA" id="ARBA00023315"/>
    </source>
</evidence>
<dbReference type="EC" id="2.3.1.50" evidence="5"/>
<keyword evidence="6" id="KW-0808">Transferase</keyword>
<comment type="cofactor">
    <cofactor evidence="1">
        <name>pyridoxal 5'-phosphate</name>
        <dbReference type="ChEBI" id="CHEBI:597326"/>
    </cofactor>
</comment>
<keyword evidence="10" id="KW-0012">Acyltransferase</keyword>
<dbReference type="SUPFAM" id="SSF53383">
    <property type="entry name" value="PLP-dependent transferases"/>
    <property type="match status" value="1"/>
</dbReference>
<keyword evidence="9" id="KW-0443">Lipid metabolism</keyword>
<gene>
    <name evidence="12" type="ORF">TRFO_34605</name>
</gene>
<evidence type="ECO:0000256" key="9">
    <source>
        <dbReference type="ARBA" id="ARBA00023098"/>
    </source>
</evidence>
<evidence type="ECO:0000259" key="11">
    <source>
        <dbReference type="Pfam" id="PF00155"/>
    </source>
</evidence>
<comment type="pathway">
    <text evidence="2">Lipid metabolism; sphingolipid metabolism.</text>
</comment>
<dbReference type="InterPro" id="IPR015421">
    <property type="entry name" value="PyrdxlP-dep_Trfase_major"/>
</dbReference>
<evidence type="ECO:0000256" key="1">
    <source>
        <dbReference type="ARBA" id="ARBA00001933"/>
    </source>
</evidence>
<dbReference type="InterPro" id="IPR015422">
    <property type="entry name" value="PyrdxlP-dep_Trfase_small"/>
</dbReference>
<dbReference type="Proteomes" id="UP000179807">
    <property type="component" value="Unassembled WGS sequence"/>
</dbReference>
<dbReference type="RefSeq" id="XP_068352135.1">
    <property type="nucleotide sequence ID" value="XM_068509751.1"/>
</dbReference>
<accession>A0A1J4JIN5</accession>
<dbReference type="GO" id="GO:0030170">
    <property type="term" value="F:pyridoxal phosphate binding"/>
    <property type="evidence" value="ECO:0007669"/>
    <property type="project" value="InterPro"/>
</dbReference>
<proteinExistence type="inferred from homology"/>
<dbReference type="InterPro" id="IPR015424">
    <property type="entry name" value="PyrdxlP-dep_Trfase"/>
</dbReference>
<comment type="pathway">
    <text evidence="3">Sphingolipid metabolism.</text>
</comment>
<evidence type="ECO:0000313" key="12">
    <source>
        <dbReference type="EMBL" id="OHS98998.1"/>
    </source>
</evidence>
<organism evidence="12 13">
    <name type="scientific">Tritrichomonas foetus</name>
    <dbReference type="NCBI Taxonomy" id="1144522"/>
    <lineage>
        <taxon>Eukaryota</taxon>
        <taxon>Metamonada</taxon>
        <taxon>Parabasalia</taxon>
        <taxon>Tritrichomonadida</taxon>
        <taxon>Tritrichomonadidae</taxon>
        <taxon>Tritrichomonas</taxon>
    </lineage>
</organism>
<comment type="similarity">
    <text evidence="4">Belongs to the class-II pyridoxal-phosphate-dependent aminotransferase family.</text>
</comment>
<dbReference type="GeneID" id="94844455"/>
<dbReference type="PANTHER" id="PTHR13693:SF2">
    <property type="entry name" value="SERINE PALMITOYLTRANSFERASE 1"/>
    <property type="match status" value="1"/>
</dbReference>
<keyword evidence="13" id="KW-1185">Reference proteome</keyword>
<dbReference type="VEuPathDB" id="TrichDB:TRFO_34605"/>
<dbReference type="Gene3D" id="3.90.1150.10">
    <property type="entry name" value="Aspartate Aminotransferase, domain 1"/>
    <property type="match status" value="1"/>
</dbReference>
<dbReference type="GO" id="GO:0005783">
    <property type="term" value="C:endoplasmic reticulum"/>
    <property type="evidence" value="ECO:0007669"/>
    <property type="project" value="TreeGrafter"/>
</dbReference>
<dbReference type="GO" id="GO:0046512">
    <property type="term" value="P:sphingosine biosynthetic process"/>
    <property type="evidence" value="ECO:0007669"/>
    <property type="project" value="TreeGrafter"/>
</dbReference>
<dbReference type="OrthoDB" id="3168162at2759"/>
<sequence>MISFNHFFQSKSFIFYLFFDSISGQRNKMVVSTLEQWLWAMYQETPIHIVVEIFLIVFLFVLLLRQPEPAVKPTDLSYEEAENIIKEWKPLPIVPDISSSDDLSKLHPRIISSGPSSTIVIDNRSAINFGTPNFLGLNMNQEIIDATITAVEKYAVGTGGPRQLYGTFDCHLELESKIADWLGTEDSVNYIYPFSTIISVMQAFVKNTDIIFVDECSSFAIHLGADLSRCKIIPYHHNDMNDLKSKLSLQRNSYERWDKCNRWVCTEGIFECDGQVLELEKLISLRKEFCLRLIIDESLSFGSLGKTGRGIFEHFEIDHSKNVEIRIGSFSSCFASLGCFVACNKKLSQHQRLASQTYVFSASPPALNVISVIKALEIAIGKGEEIIKTLRKNILLARNELQNDRLIRKYFLIMGNDQSPMIHLRLVKPKRLEDEDKILQTICDLCIDSENDPVAVAKTKFVRERHTLAPRSSIKIFISPAHSEEQILAGISTVKRAVSTFFTKK</sequence>